<dbReference type="PATRIC" id="fig|710685.3.peg.4431"/>
<dbReference type="Proteomes" id="UP000005442">
    <property type="component" value="Chromosome"/>
</dbReference>
<evidence type="ECO:0000313" key="3">
    <source>
        <dbReference type="EMBL" id="AEV74914.1"/>
    </source>
</evidence>
<protein>
    <recommendedName>
        <fullName evidence="2">SHOCT domain-containing protein</fullName>
    </recommendedName>
</protein>
<proteinExistence type="predicted"/>
<dbReference type="InterPro" id="IPR018649">
    <property type="entry name" value="SHOCT"/>
</dbReference>
<keyword evidence="1" id="KW-1133">Transmembrane helix</keyword>
<keyword evidence="4" id="KW-1185">Reference proteome</keyword>
<dbReference type="EMBL" id="CP003169">
    <property type="protein sequence ID" value="AEV74914.1"/>
    <property type="molecule type" value="Genomic_DNA"/>
</dbReference>
<dbReference type="eggNOG" id="ENOG502ZP70">
    <property type="taxonomic scope" value="Bacteria"/>
</dbReference>
<dbReference type="OrthoDB" id="5996503at2"/>
<sequence>MRLAPRIAIVVSVLTLIASVLGFIAVLVLNTFVLDEYDAYGEVAIPGSTSLQLPEGEMTVSFHTMTTGRPTSGFPIPDLSFSITPTAGLPEPKVTENIGGTTAVNSDVRVRIWTVDIPKAGTYNVQADGAVAGYINPHLAFGHDSSRNWLLWLFGGLFGLGLLELFVAVTWSLRAKKKARLLEPDELVTTDPPISTLAPDGPSSFTPTDQGVRLEQIRQLAALRDSGALTEAEYTAEKRRILGNS</sequence>
<dbReference type="KEGG" id="mrh:MycrhN_4420"/>
<accession>G8RLU1</accession>
<evidence type="ECO:0000313" key="4">
    <source>
        <dbReference type="Proteomes" id="UP000005442"/>
    </source>
</evidence>
<organism evidence="3 4">
    <name type="scientific">Mycolicibacterium rhodesiae (strain NBB3)</name>
    <name type="common">Mycobacterium rhodesiae</name>
    <dbReference type="NCBI Taxonomy" id="710685"/>
    <lineage>
        <taxon>Bacteria</taxon>
        <taxon>Bacillati</taxon>
        <taxon>Actinomycetota</taxon>
        <taxon>Actinomycetes</taxon>
        <taxon>Mycobacteriales</taxon>
        <taxon>Mycobacteriaceae</taxon>
        <taxon>Mycolicibacterium</taxon>
    </lineage>
</organism>
<reference evidence="3 4" key="1">
    <citation type="submission" date="2011-12" db="EMBL/GenBank/DDBJ databases">
        <title>Complete sequence of Mycobacterium rhodesiae NBB3.</title>
        <authorList>
            <consortium name="US DOE Joint Genome Institute"/>
            <person name="Lucas S."/>
            <person name="Han J."/>
            <person name="Lapidus A."/>
            <person name="Cheng J.-F."/>
            <person name="Goodwin L."/>
            <person name="Pitluck S."/>
            <person name="Peters L."/>
            <person name="Mikhailova N."/>
            <person name="Gu W."/>
            <person name="Detter J.C."/>
            <person name="Han C."/>
            <person name="Tapia R."/>
            <person name="Land M."/>
            <person name="Hauser L."/>
            <person name="Kyrpides N."/>
            <person name="Ivanova N."/>
            <person name="Pagani I."/>
            <person name="Mattes T."/>
            <person name="Holmes A."/>
            <person name="Rutledge P."/>
            <person name="Paulsen I."/>
            <person name="Coleman N."/>
            <person name="Woyke T."/>
        </authorList>
    </citation>
    <scope>NUCLEOTIDE SEQUENCE [LARGE SCALE GENOMIC DNA]</scope>
    <source>
        <strain evidence="3 4">NBB3</strain>
    </source>
</reference>
<feature type="domain" description="SHOCT" evidence="2">
    <location>
        <begin position="215"/>
        <end position="242"/>
    </location>
</feature>
<keyword evidence="1" id="KW-0812">Transmembrane</keyword>
<feature type="transmembrane region" description="Helical" evidence="1">
    <location>
        <begin position="7"/>
        <end position="29"/>
    </location>
</feature>
<dbReference type="STRING" id="710685.MycrhN_4420"/>
<evidence type="ECO:0000256" key="1">
    <source>
        <dbReference type="SAM" id="Phobius"/>
    </source>
</evidence>
<feature type="transmembrane region" description="Helical" evidence="1">
    <location>
        <begin position="149"/>
        <end position="173"/>
    </location>
</feature>
<dbReference type="AlphaFoldDB" id="G8RLU1"/>
<evidence type="ECO:0000259" key="2">
    <source>
        <dbReference type="Pfam" id="PF09851"/>
    </source>
</evidence>
<gene>
    <name evidence="3" type="ordered locus">MycrhN_4420</name>
</gene>
<name>G8RLU1_MYCRN</name>
<dbReference type="RefSeq" id="WP_014212662.1">
    <property type="nucleotide sequence ID" value="NC_016604.1"/>
</dbReference>
<dbReference type="Pfam" id="PF09851">
    <property type="entry name" value="SHOCT"/>
    <property type="match status" value="1"/>
</dbReference>
<dbReference type="HOGENOM" id="CLU_1132629_0_0_11"/>
<keyword evidence="1" id="KW-0472">Membrane</keyword>